<dbReference type="PRINTS" id="PR00747">
    <property type="entry name" value="GLYHDRLASE47"/>
</dbReference>
<evidence type="ECO:0000256" key="4">
    <source>
        <dbReference type="ARBA" id="ARBA00023180"/>
    </source>
</evidence>
<name>A0ABT9EJB0_9SPHN</name>
<dbReference type="SUPFAM" id="SSF48225">
    <property type="entry name" value="Seven-hairpin glycosidases"/>
    <property type="match status" value="1"/>
</dbReference>
<gene>
    <name evidence="5" type="ORF">Q5H91_07480</name>
</gene>
<keyword evidence="5" id="KW-0378">Hydrolase</keyword>
<protein>
    <submittedName>
        <fullName evidence="5">Glycoside hydrolase family 47 protein</fullName>
    </submittedName>
</protein>
<evidence type="ECO:0000256" key="3">
    <source>
        <dbReference type="ARBA" id="ARBA00022824"/>
    </source>
</evidence>
<evidence type="ECO:0000313" key="6">
    <source>
        <dbReference type="Proteomes" id="UP001230685"/>
    </source>
</evidence>
<dbReference type="InterPro" id="IPR036026">
    <property type="entry name" value="Seven-hairpin_glycosidases"/>
</dbReference>
<comment type="caution">
    <text evidence="5">The sequence shown here is derived from an EMBL/GenBank/DDBJ whole genome shotgun (WGS) entry which is preliminary data.</text>
</comment>
<comment type="subcellular location">
    <subcellularLocation>
        <location evidence="1">Endoplasmic reticulum</location>
    </subcellularLocation>
</comment>
<sequence>MQITRRTVIGAATALTGTAISDSSYARDDARWRALAGDVKAQMAWSWDCYRDRAWGKDEIKPVSGTFSSFPLKTHHLGLSLIEALDTLWVMGLDSRFEDGVAWVKTHFDANVDGEVSVFETSIRLVGGLLSAHLACGDAVLLAKARDLADRLLPAFATPTGMPYRFINLRTGVPREAVTSPADIATYLPEWGTLSRLTGDPRYAAAARKAMIAVFERRSPLDLVATKIDVLSGAWRSRTATIGSYCDSFFEYLWDSWQLFGDAEWKRMYDVCTAAILKHQQVWKDHQLWFADVDFESGAVVSTEQDELASFYGGLLGQGGALKQGAAYTESWAKVQARYGVLPEGYDYATSRPTQVTNALRPELADAAFTLWLIDRNPRWREIGRLHYEAMKRWNKAPYGYTDLADVTVTPKRQADHCPGYWWSEQMKYYYLLFADTPRFDYCDNYLSTEGNILKGLRHNQA</sequence>
<dbReference type="PANTHER" id="PTHR45679">
    <property type="entry name" value="ER DEGRADATION-ENHANCING ALPHA-MANNOSIDASE-LIKE PROTEIN 2"/>
    <property type="match status" value="1"/>
</dbReference>
<proteinExistence type="inferred from homology"/>
<dbReference type="InterPro" id="IPR012341">
    <property type="entry name" value="6hp_glycosidase-like_sf"/>
</dbReference>
<keyword evidence="4" id="KW-0325">Glycoprotein</keyword>
<dbReference type="EMBL" id="JAUUDS010000002">
    <property type="protein sequence ID" value="MDP1027048.1"/>
    <property type="molecule type" value="Genomic_DNA"/>
</dbReference>
<organism evidence="5 6">
    <name type="scientific">Sphingomonas aurea</name>
    <dbReference type="NCBI Taxonomy" id="3063994"/>
    <lineage>
        <taxon>Bacteria</taxon>
        <taxon>Pseudomonadati</taxon>
        <taxon>Pseudomonadota</taxon>
        <taxon>Alphaproteobacteria</taxon>
        <taxon>Sphingomonadales</taxon>
        <taxon>Sphingomonadaceae</taxon>
        <taxon>Sphingomonas</taxon>
    </lineage>
</organism>
<dbReference type="Proteomes" id="UP001230685">
    <property type="component" value="Unassembled WGS sequence"/>
</dbReference>
<dbReference type="Gene3D" id="1.50.10.10">
    <property type="match status" value="1"/>
</dbReference>
<evidence type="ECO:0000256" key="1">
    <source>
        <dbReference type="ARBA" id="ARBA00004240"/>
    </source>
</evidence>
<evidence type="ECO:0000313" key="5">
    <source>
        <dbReference type="EMBL" id="MDP1027048.1"/>
    </source>
</evidence>
<dbReference type="Pfam" id="PF01532">
    <property type="entry name" value="Glyco_hydro_47"/>
    <property type="match status" value="1"/>
</dbReference>
<dbReference type="InterPro" id="IPR001382">
    <property type="entry name" value="Glyco_hydro_47"/>
</dbReference>
<keyword evidence="6" id="KW-1185">Reference proteome</keyword>
<comment type="similarity">
    <text evidence="2">Belongs to the glycosyl hydrolase 47 family.</text>
</comment>
<evidence type="ECO:0000256" key="2">
    <source>
        <dbReference type="ARBA" id="ARBA00007658"/>
    </source>
</evidence>
<dbReference type="InterPro" id="IPR044674">
    <property type="entry name" value="EDEM1/2/3"/>
</dbReference>
<keyword evidence="3" id="KW-0256">Endoplasmic reticulum</keyword>
<accession>A0ABT9EJB0</accession>
<reference evidence="5 6" key="1">
    <citation type="submission" date="2023-07" db="EMBL/GenBank/DDBJ databases">
        <authorList>
            <person name="Kim M.K."/>
        </authorList>
    </citation>
    <scope>NUCLEOTIDE SEQUENCE [LARGE SCALE GENOMIC DNA]</scope>
    <source>
        <strain evidence="5 6">KR1UV-12</strain>
    </source>
</reference>
<dbReference type="GO" id="GO:0016787">
    <property type="term" value="F:hydrolase activity"/>
    <property type="evidence" value="ECO:0007669"/>
    <property type="project" value="UniProtKB-KW"/>
</dbReference>
<dbReference type="RefSeq" id="WP_305172745.1">
    <property type="nucleotide sequence ID" value="NZ_JAUUDS010000002.1"/>
</dbReference>